<dbReference type="AlphaFoldDB" id="A0A222G7F8"/>
<dbReference type="Proteomes" id="UP000202259">
    <property type="component" value="Chromosome"/>
</dbReference>
<dbReference type="InterPro" id="IPR012340">
    <property type="entry name" value="NA-bd_OB-fold"/>
</dbReference>
<dbReference type="PROSITE" id="PS50935">
    <property type="entry name" value="SSB"/>
    <property type="match status" value="2"/>
</dbReference>
<evidence type="ECO:0000313" key="5">
    <source>
        <dbReference type="Proteomes" id="UP000202259"/>
    </source>
</evidence>
<dbReference type="GO" id="GO:0003697">
    <property type="term" value="F:single-stranded DNA binding"/>
    <property type="evidence" value="ECO:0007669"/>
    <property type="project" value="InterPro"/>
</dbReference>
<dbReference type="GO" id="GO:0006260">
    <property type="term" value="P:DNA replication"/>
    <property type="evidence" value="ECO:0007669"/>
    <property type="project" value="InterPro"/>
</dbReference>
<dbReference type="RefSeq" id="WP_081150276.1">
    <property type="nucleotide sequence ID" value="NZ_CP020465.1"/>
</dbReference>
<evidence type="ECO:0000256" key="3">
    <source>
        <dbReference type="PROSITE-ProRule" id="PRU00252"/>
    </source>
</evidence>
<gene>
    <name evidence="4" type="ORF">B5D82_07110</name>
</gene>
<protein>
    <recommendedName>
        <fullName evidence="2">Plasmid-derived single-stranded DNA-binding protein</fullName>
    </recommendedName>
</protein>
<keyword evidence="1 3" id="KW-0238">DNA-binding</keyword>
<dbReference type="Pfam" id="PF00436">
    <property type="entry name" value="SSB"/>
    <property type="match status" value="2"/>
</dbReference>
<evidence type="ECO:0000256" key="2">
    <source>
        <dbReference type="ARBA" id="ARBA00029558"/>
    </source>
</evidence>
<keyword evidence="5" id="KW-1185">Reference proteome</keyword>
<dbReference type="GO" id="GO:0009295">
    <property type="term" value="C:nucleoid"/>
    <property type="evidence" value="ECO:0007669"/>
    <property type="project" value="TreeGrafter"/>
</dbReference>
<dbReference type="PANTHER" id="PTHR10302:SF27">
    <property type="entry name" value="SINGLE-STRANDED DNA-BINDING PROTEIN"/>
    <property type="match status" value="1"/>
</dbReference>
<reference evidence="4 5" key="1">
    <citation type="submission" date="2017-08" db="EMBL/GenBank/DDBJ databases">
        <title>Complete genome of Colwellia sp. NB097-1, a psychrophile bacterium ioslated from Bering Sea.</title>
        <authorList>
            <person name="Chen X."/>
        </authorList>
    </citation>
    <scope>NUCLEOTIDE SEQUENCE [LARGE SCALE GENOMIC DNA]</scope>
    <source>
        <strain evidence="4 5">NB097-1</strain>
    </source>
</reference>
<dbReference type="InterPro" id="IPR011344">
    <property type="entry name" value="ssDNA-bd"/>
</dbReference>
<organism evidence="4 5">
    <name type="scientific">Cognaticolwellia beringensis</name>
    <dbReference type="NCBI Taxonomy" id="1967665"/>
    <lineage>
        <taxon>Bacteria</taxon>
        <taxon>Pseudomonadati</taxon>
        <taxon>Pseudomonadota</taxon>
        <taxon>Gammaproteobacteria</taxon>
        <taxon>Alteromonadales</taxon>
        <taxon>Colwelliaceae</taxon>
        <taxon>Cognaticolwellia</taxon>
    </lineage>
</organism>
<evidence type="ECO:0000313" key="4">
    <source>
        <dbReference type="EMBL" id="ASP47543.1"/>
    </source>
</evidence>
<name>A0A222G7F8_9GAMM</name>
<dbReference type="Gene3D" id="2.40.50.140">
    <property type="entry name" value="Nucleic acid-binding proteins"/>
    <property type="match status" value="2"/>
</dbReference>
<accession>A0A222G7F8</accession>
<proteinExistence type="predicted"/>
<dbReference type="EMBL" id="CP020465">
    <property type="protein sequence ID" value="ASP47543.1"/>
    <property type="molecule type" value="Genomic_DNA"/>
</dbReference>
<dbReference type="InterPro" id="IPR000424">
    <property type="entry name" value="Primosome_PriB/ssb"/>
</dbReference>
<dbReference type="OrthoDB" id="6224325at2"/>
<sequence>MLAELPQNHLCTVTLLGNLVNKPDIRYQANPVVAVAELTLATHSRWFDKTSNKFKEWTSYHTVKVIGEIVERALIHASKGDIILLQGYLINSKKNNREIIHASYAQTFPKGYAQSINQIHFSGNIISDIKLITTENNKELTEVILESQQHIFSTITQKLHVVIIQRPVHIWGKQALYLAEHGKRNDQIIVDGKLSYLNNKNKNQFIDAQQAVLISKD</sequence>
<dbReference type="CDD" id="cd04496">
    <property type="entry name" value="SSB_OBF"/>
    <property type="match status" value="1"/>
</dbReference>
<evidence type="ECO:0000256" key="1">
    <source>
        <dbReference type="ARBA" id="ARBA00023125"/>
    </source>
</evidence>
<dbReference type="KEGG" id="cber:B5D82_07110"/>
<dbReference type="PANTHER" id="PTHR10302">
    <property type="entry name" value="SINGLE-STRANDED DNA-BINDING PROTEIN"/>
    <property type="match status" value="1"/>
</dbReference>
<dbReference type="SUPFAM" id="SSF50249">
    <property type="entry name" value="Nucleic acid-binding proteins"/>
    <property type="match status" value="2"/>
</dbReference>